<dbReference type="Proteomes" id="UP000005953">
    <property type="component" value="Unassembled WGS sequence"/>
</dbReference>
<dbReference type="PANTHER" id="PTHR46796">
    <property type="entry name" value="HTH-TYPE TRANSCRIPTIONAL ACTIVATOR RHAS-RELATED"/>
    <property type="match status" value="1"/>
</dbReference>
<evidence type="ECO:0000256" key="3">
    <source>
        <dbReference type="ARBA" id="ARBA00023163"/>
    </source>
</evidence>
<dbReference type="Gene3D" id="2.60.120.10">
    <property type="entry name" value="Jelly Rolls"/>
    <property type="match status" value="1"/>
</dbReference>
<dbReference type="InterPro" id="IPR009057">
    <property type="entry name" value="Homeodomain-like_sf"/>
</dbReference>
<dbReference type="PROSITE" id="PS01124">
    <property type="entry name" value="HTH_ARAC_FAMILY_2"/>
    <property type="match status" value="1"/>
</dbReference>
<dbReference type="PANTHER" id="PTHR46796:SF13">
    <property type="entry name" value="HTH-TYPE TRANSCRIPTIONAL ACTIVATOR RHAS"/>
    <property type="match status" value="1"/>
</dbReference>
<keyword evidence="1" id="KW-0805">Transcription regulation</keyword>
<gene>
    <name evidence="5" type="ORF">MED297_11905</name>
</gene>
<dbReference type="GO" id="GO:0003700">
    <property type="term" value="F:DNA-binding transcription factor activity"/>
    <property type="evidence" value="ECO:0007669"/>
    <property type="project" value="InterPro"/>
</dbReference>
<dbReference type="InterPro" id="IPR018060">
    <property type="entry name" value="HTH_AraC"/>
</dbReference>
<evidence type="ECO:0000259" key="4">
    <source>
        <dbReference type="PROSITE" id="PS01124"/>
    </source>
</evidence>
<dbReference type="InterPro" id="IPR020449">
    <property type="entry name" value="Tscrpt_reg_AraC-type_HTH"/>
</dbReference>
<keyword evidence="2" id="KW-0238">DNA-binding</keyword>
<dbReference type="SMART" id="SM00342">
    <property type="entry name" value="HTH_ARAC"/>
    <property type="match status" value="1"/>
</dbReference>
<protein>
    <submittedName>
        <fullName evidence="5">Transcriptional regulator, AraC family protein</fullName>
    </submittedName>
</protein>
<dbReference type="Gene3D" id="1.10.10.60">
    <property type="entry name" value="Homeodomain-like"/>
    <property type="match status" value="2"/>
</dbReference>
<dbReference type="InterPro" id="IPR050204">
    <property type="entry name" value="AraC_XylS_family_regulators"/>
</dbReference>
<dbReference type="InterPro" id="IPR011051">
    <property type="entry name" value="RmlC_Cupin_sf"/>
</dbReference>
<dbReference type="InterPro" id="IPR014710">
    <property type="entry name" value="RmlC-like_jellyroll"/>
</dbReference>
<dbReference type="PROSITE" id="PS00041">
    <property type="entry name" value="HTH_ARAC_FAMILY_1"/>
    <property type="match status" value="1"/>
</dbReference>
<sequence length="283" mass="32364">MKPFLETISKAPQQSLTVLDRRLDDGIPFEWHQHPEYELTLTLNSQGHRYVGDSIAPYQDDDLVLVGPNTPHTWHSDSAPTSSKPHTALVVWFSEAWLRQLVTLCPEWSNLQHLIDRARGALRFSNQTGAAIRSDLQELIEAEPERRLLTFVQILQMLNTDTEAQPLCRHFLHTPPDDRLQPVIDRLNREYANPPTAAELAAMTHLSVSSFQRQFQRHTRLSPSQYIARLRIGQACSQLISSQTQIAIIAQQVGYQSLAQFNKTFKSLKGLTPRQFRAQFRAH</sequence>
<evidence type="ECO:0000313" key="5">
    <source>
        <dbReference type="EMBL" id="EAR10719.1"/>
    </source>
</evidence>
<keyword evidence="6" id="KW-1185">Reference proteome</keyword>
<dbReference type="InterPro" id="IPR018062">
    <property type="entry name" value="HTH_AraC-typ_CS"/>
</dbReference>
<evidence type="ECO:0000256" key="2">
    <source>
        <dbReference type="ARBA" id="ARBA00023125"/>
    </source>
</evidence>
<dbReference type="OrthoDB" id="9816011at2"/>
<proteinExistence type="predicted"/>
<dbReference type="EMBL" id="AAOE01000003">
    <property type="protein sequence ID" value="EAR10719.1"/>
    <property type="molecule type" value="Genomic_DNA"/>
</dbReference>
<dbReference type="SUPFAM" id="SSF51182">
    <property type="entry name" value="RmlC-like cupins"/>
    <property type="match status" value="1"/>
</dbReference>
<dbReference type="PRINTS" id="PR00032">
    <property type="entry name" value="HTHARAC"/>
</dbReference>
<reference evidence="5 6" key="1">
    <citation type="submission" date="2006-02" db="EMBL/GenBank/DDBJ databases">
        <authorList>
            <person name="Pinhassi J."/>
            <person name="Pedros-Alio C."/>
            <person name="Ferriera S."/>
            <person name="Johnson J."/>
            <person name="Kravitz S."/>
            <person name="Halpern A."/>
            <person name="Remington K."/>
            <person name="Beeson K."/>
            <person name="Tran B."/>
            <person name="Rogers Y.-H."/>
            <person name="Friedman R."/>
            <person name="Venter J.C."/>
        </authorList>
    </citation>
    <scope>NUCLEOTIDE SEQUENCE [LARGE SCALE GENOMIC DNA]</scope>
    <source>
        <strain evidence="5 6">MED297</strain>
    </source>
</reference>
<comment type="caution">
    <text evidence="5">The sequence shown here is derived from an EMBL/GenBank/DDBJ whole genome shotgun (WGS) entry which is preliminary data.</text>
</comment>
<evidence type="ECO:0000256" key="1">
    <source>
        <dbReference type="ARBA" id="ARBA00023015"/>
    </source>
</evidence>
<organism evidence="5 6">
    <name type="scientific">Reinekea blandensis MED297</name>
    <dbReference type="NCBI Taxonomy" id="314283"/>
    <lineage>
        <taxon>Bacteria</taxon>
        <taxon>Pseudomonadati</taxon>
        <taxon>Pseudomonadota</taxon>
        <taxon>Gammaproteobacteria</taxon>
        <taxon>Oceanospirillales</taxon>
        <taxon>Saccharospirillaceae</taxon>
        <taxon>Reinekea</taxon>
    </lineage>
</organism>
<dbReference type="RefSeq" id="WP_008042039.1">
    <property type="nucleotide sequence ID" value="NZ_CH724149.1"/>
</dbReference>
<keyword evidence="3" id="KW-0804">Transcription</keyword>
<accession>A4BBA6</accession>
<dbReference type="CDD" id="cd06976">
    <property type="entry name" value="cupin_MtlR-like_N"/>
    <property type="match status" value="1"/>
</dbReference>
<dbReference type="Pfam" id="PF12833">
    <property type="entry name" value="HTH_18"/>
    <property type="match status" value="1"/>
</dbReference>
<name>A4BBA6_9GAMM</name>
<dbReference type="SUPFAM" id="SSF46689">
    <property type="entry name" value="Homeodomain-like"/>
    <property type="match status" value="2"/>
</dbReference>
<dbReference type="HOGENOM" id="CLU_000445_88_3_6"/>
<evidence type="ECO:0000313" key="6">
    <source>
        <dbReference type="Proteomes" id="UP000005953"/>
    </source>
</evidence>
<feature type="domain" description="HTH araC/xylS-type" evidence="4">
    <location>
        <begin position="181"/>
        <end position="279"/>
    </location>
</feature>
<dbReference type="GO" id="GO:0043565">
    <property type="term" value="F:sequence-specific DNA binding"/>
    <property type="evidence" value="ECO:0007669"/>
    <property type="project" value="InterPro"/>
</dbReference>
<dbReference type="AlphaFoldDB" id="A4BBA6"/>
<dbReference type="STRING" id="314283.MED297_11905"/>